<comment type="caution">
    <text evidence="1">The sequence shown here is derived from an EMBL/GenBank/DDBJ whole genome shotgun (WGS) entry which is preliminary data.</text>
</comment>
<protein>
    <submittedName>
        <fullName evidence="1">N-formylglutamate amidohydrolase</fullName>
    </submittedName>
</protein>
<dbReference type="Pfam" id="PF05013">
    <property type="entry name" value="FGase"/>
    <property type="match status" value="1"/>
</dbReference>
<reference evidence="1" key="1">
    <citation type="submission" date="2021-04" db="EMBL/GenBank/DDBJ databases">
        <title>Genome based classification of Actinospica acidithermotolerans sp. nov., an actinobacterium isolated from an Indonesian hot spring.</title>
        <authorList>
            <person name="Kusuma A.B."/>
            <person name="Putra K.E."/>
            <person name="Nafisah S."/>
            <person name="Loh J."/>
            <person name="Nouioui I."/>
            <person name="Goodfellow M."/>
        </authorList>
    </citation>
    <scope>NUCLEOTIDE SEQUENCE</scope>
    <source>
        <strain evidence="1">DSM 45618</strain>
    </source>
</reference>
<dbReference type="Gene3D" id="3.40.630.40">
    <property type="entry name" value="Zn-dependent exopeptidases"/>
    <property type="match status" value="1"/>
</dbReference>
<evidence type="ECO:0000313" key="2">
    <source>
        <dbReference type="Proteomes" id="UP000677913"/>
    </source>
</evidence>
<accession>A0A8J8BF17</accession>
<keyword evidence="2" id="KW-1185">Reference proteome</keyword>
<name>A0A8J8BF17_9ACTN</name>
<dbReference type="AlphaFoldDB" id="A0A8J8BF17"/>
<gene>
    <name evidence="1" type="ORF">KGA66_24225</name>
</gene>
<organism evidence="1 2">
    <name type="scientific">Actinocrinis puniceicyclus</name>
    <dbReference type="NCBI Taxonomy" id="977794"/>
    <lineage>
        <taxon>Bacteria</taxon>
        <taxon>Bacillati</taxon>
        <taxon>Actinomycetota</taxon>
        <taxon>Actinomycetes</taxon>
        <taxon>Catenulisporales</taxon>
        <taxon>Actinospicaceae</taxon>
        <taxon>Actinocrinis</taxon>
    </lineage>
</organism>
<dbReference type="RefSeq" id="WP_211470987.1">
    <property type="nucleotide sequence ID" value="NZ_JAGSXH010000126.1"/>
</dbReference>
<proteinExistence type="predicted"/>
<dbReference type="EMBL" id="JAGSXH010000126">
    <property type="protein sequence ID" value="MBS2966175.1"/>
    <property type="molecule type" value="Genomic_DNA"/>
</dbReference>
<evidence type="ECO:0000313" key="1">
    <source>
        <dbReference type="EMBL" id="MBS2966175.1"/>
    </source>
</evidence>
<dbReference type="SUPFAM" id="SSF53187">
    <property type="entry name" value="Zn-dependent exopeptidases"/>
    <property type="match status" value="1"/>
</dbReference>
<dbReference type="InterPro" id="IPR007709">
    <property type="entry name" value="N-FG_amidohydro"/>
</dbReference>
<dbReference type="Proteomes" id="UP000677913">
    <property type="component" value="Unassembled WGS sequence"/>
</dbReference>
<sequence length="286" mass="31122">MSAHTHYQVWAGSEHSSVVLHVPHGSRRIPGSARAGILLDDAALEAELDRMTDAETGTIAVRAAEAAARRPWIFENRVSRLVADPERFPDEREEMRAVGMGAVYTRTAHGLPLRREDAQEEQRLLAEYFHPYTHAMTRLVDDRLAASGRVVILDVHSYPEKPLPYELHPAGARPDVCLGTDALHTPGWLLEAARAAFADYGAIELDTPFAGCYVPQRHFGSQPAVSALMVELRRDTYSNAASTAKAANVLNAPAARPAAGGPGRPAAALARLIDLCEQNLSRSEQP</sequence>